<reference evidence="1 2" key="1">
    <citation type="journal article" date="2016" name="Genome Announc.">
        <title>First Complete Genome Sequence of a Subdivision 6 Acidobacterium Strain.</title>
        <authorList>
            <person name="Huang S."/>
            <person name="Vieira S."/>
            <person name="Bunk B."/>
            <person name="Riedel T."/>
            <person name="Sproer C."/>
            <person name="Overmann J."/>
        </authorList>
    </citation>
    <scope>NUCLEOTIDE SEQUENCE [LARGE SCALE GENOMIC DNA]</scope>
    <source>
        <strain evidence="2">DSM 100886 HEG_-6_39</strain>
    </source>
</reference>
<evidence type="ECO:0000313" key="2">
    <source>
        <dbReference type="Proteomes" id="UP000076079"/>
    </source>
</evidence>
<keyword evidence="2" id="KW-1185">Reference proteome</keyword>
<accession>A0A143PV99</accession>
<evidence type="ECO:0000313" key="1">
    <source>
        <dbReference type="EMBL" id="AMY12615.1"/>
    </source>
</evidence>
<sequence>MHPSLEQLHRLQGLERQAAALRADIDAVDKRRREIEAPVLDARAALDALNATIEDRQAQRRAGDRDVASAQQRLTKFKQQLMAVTNAREYEAVQHEIATVEGEMKVREDQTISLLFELDELTPQAEAAGRTLADRQDAAGVALAGEADETQRHRLELAAVEGSIAVLRPTIEAGALAIYDRAAKRYPLHAVADLIGELCVGCNVKNRHMITSEVRRGEKLIQCENCTRLLYAIKAAPGQAATPVRRSVGEGGAPPGT</sequence>
<dbReference type="Gene3D" id="1.10.287.1490">
    <property type="match status" value="1"/>
</dbReference>
<dbReference type="Proteomes" id="UP000076079">
    <property type="component" value="Chromosome"/>
</dbReference>
<reference evidence="2" key="2">
    <citation type="submission" date="2016-04" db="EMBL/GenBank/DDBJ databases">
        <title>First Complete Genome Sequence of a Subdivision 6 Acidobacterium.</title>
        <authorList>
            <person name="Huang S."/>
            <person name="Vieira S."/>
            <person name="Bunk B."/>
            <person name="Riedel T."/>
            <person name="Sproeer C."/>
            <person name="Overmann J."/>
        </authorList>
    </citation>
    <scope>NUCLEOTIDE SEQUENCE [LARGE SCALE GENOMIC DNA]</scope>
    <source>
        <strain evidence="2">DSM 100886 HEG_-6_39</strain>
    </source>
</reference>
<gene>
    <name evidence="1" type="ORF">LuPra_05896</name>
</gene>
<proteinExistence type="predicted"/>
<dbReference type="AlphaFoldDB" id="A0A143PV99"/>
<dbReference type="EMBL" id="CP015136">
    <property type="protein sequence ID" value="AMY12615.1"/>
    <property type="molecule type" value="Genomic_DNA"/>
</dbReference>
<organism evidence="1 2">
    <name type="scientific">Luteitalea pratensis</name>
    <dbReference type="NCBI Taxonomy" id="1855912"/>
    <lineage>
        <taxon>Bacteria</taxon>
        <taxon>Pseudomonadati</taxon>
        <taxon>Acidobacteriota</taxon>
        <taxon>Vicinamibacteria</taxon>
        <taxon>Vicinamibacterales</taxon>
        <taxon>Vicinamibacteraceae</taxon>
        <taxon>Luteitalea</taxon>
    </lineage>
</organism>
<protein>
    <submittedName>
        <fullName evidence="1">Zinc ribbon domain protein</fullName>
    </submittedName>
</protein>
<dbReference type="KEGG" id="abac:LuPra_05896"/>
<dbReference type="STRING" id="1855912.LuPra_05896"/>
<name>A0A143PV99_LUTPR</name>